<dbReference type="EMBL" id="JAGPXE010000010">
    <property type="protein sequence ID" value="MBQ0926606.1"/>
    <property type="molecule type" value="Genomic_DNA"/>
</dbReference>
<feature type="transmembrane region" description="Helical" evidence="1">
    <location>
        <begin position="43"/>
        <end position="66"/>
    </location>
</feature>
<organism evidence="2 3">
    <name type="scientific">Saccharopolyspora endophytica</name>
    <dbReference type="NCBI Taxonomy" id="543886"/>
    <lineage>
        <taxon>Bacteria</taxon>
        <taxon>Bacillati</taxon>
        <taxon>Actinomycetota</taxon>
        <taxon>Actinomycetes</taxon>
        <taxon>Pseudonocardiales</taxon>
        <taxon>Pseudonocardiaceae</taxon>
        <taxon>Saccharopolyspora</taxon>
    </lineage>
</organism>
<comment type="caution">
    <text evidence="2">The sequence shown here is derived from an EMBL/GenBank/DDBJ whole genome shotgun (WGS) entry which is preliminary data.</text>
</comment>
<sequence>MRFRPVVVFARLCGAAGLGVFLGAALAGLINIVTGTAFARGDAWVTGVPVLAVLGALVGLAVAWITRRWFAPQAPRRRLLFTGAGLAALPLAVAVAQGEPNTVIAFTLIAAAVVLTVTLWARGYRRETAQVRAMMYGYGRPAGR</sequence>
<keyword evidence="3" id="KW-1185">Reference proteome</keyword>
<evidence type="ECO:0000313" key="3">
    <source>
        <dbReference type="Proteomes" id="UP000674084"/>
    </source>
</evidence>
<protein>
    <recommendedName>
        <fullName evidence="4">Transmembrane protein</fullName>
    </recommendedName>
</protein>
<gene>
    <name evidence="2" type="ORF">KBO27_21880</name>
</gene>
<feature type="transmembrane region" description="Helical" evidence="1">
    <location>
        <begin position="103"/>
        <end position="124"/>
    </location>
</feature>
<name>A0ABS5DJZ5_9PSEU</name>
<proteinExistence type="predicted"/>
<evidence type="ECO:0000256" key="1">
    <source>
        <dbReference type="SAM" id="Phobius"/>
    </source>
</evidence>
<keyword evidence="1" id="KW-0472">Membrane</keyword>
<keyword evidence="1" id="KW-0812">Transmembrane</keyword>
<evidence type="ECO:0008006" key="4">
    <source>
        <dbReference type="Google" id="ProtNLM"/>
    </source>
</evidence>
<reference evidence="2 3" key="1">
    <citation type="submission" date="2021-04" db="EMBL/GenBank/DDBJ databases">
        <title>Whole-genome sequencing of Saccharopolyspora endophytica KCTC 19397.</title>
        <authorList>
            <person name="Ay H."/>
            <person name="Saygin H."/>
            <person name="Sahin N."/>
        </authorList>
    </citation>
    <scope>NUCLEOTIDE SEQUENCE [LARGE SCALE GENOMIC DNA]</scope>
    <source>
        <strain evidence="2 3">KCTC 19397</strain>
    </source>
</reference>
<feature type="transmembrane region" description="Helical" evidence="1">
    <location>
        <begin position="78"/>
        <end position="97"/>
    </location>
</feature>
<dbReference type="RefSeq" id="WP_210971761.1">
    <property type="nucleotide sequence ID" value="NZ_JAGPXE010000010.1"/>
</dbReference>
<dbReference type="Proteomes" id="UP000674084">
    <property type="component" value="Unassembled WGS sequence"/>
</dbReference>
<evidence type="ECO:0000313" key="2">
    <source>
        <dbReference type="EMBL" id="MBQ0926606.1"/>
    </source>
</evidence>
<keyword evidence="1" id="KW-1133">Transmembrane helix</keyword>
<accession>A0ABS5DJZ5</accession>